<evidence type="ECO:0000313" key="4">
    <source>
        <dbReference type="Proteomes" id="UP000887566"/>
    </source>
</evidence>
<feature type="signal peptide" evidence="3">
    <location>
        <begin position="1"/>
        <end position="27"/>
    </location>
</feature>
<feature type="chain" id="PRO_5037482176" evidence="3">
    <location>
        <begin position="28"/>
        <end position="224"/>
    </location>
</feature>
<evidence type="ECO:0000256" key="1">
    <source>
        <dbReference type="ARBA" id="ARBA00010646"/>
    </source>
</evidence>
<dbReference type="GO" id="GO:0009253">
    <property type="term" value="P:peptidoglycan catabolic process"/>
    <property type="evidence" value="ECO:0007669"/>
    <property type="project" value="InterPro"/>
</dbReference>
<dbReference type="Gene3D" id="3.20.20.80">
    <property type="entry name" value="Glycosidases"/>
    <property type="match status" value="1"/>
</dbReference>
<dbReference type="SUPFAM" id="SSF51445">
    <property type="entry name" value="(Trans)glycosidases"/>
    <property type="match status" value="1"/>
</dbReference>
<dbReference type="InterPro" id="IPR017853">
    <property type="entry name" value="GH"/>
</dbReference>
<reference evidence="5" key="1">
    <citation type="submission" date="2022-11" db="UniProtKB">
        <authorList>
            <consortium name="WormBaseParasite"/>
        </authorList>
    </citation>
    <scope>IDENTIFICATION</scope>
</reference>
<keyword evidence="4" id="KW-1185">Reference proteome</keyword>
<dbReference type="GO" id="GO:0045087">
    <property type="term" value="P:innate immune response"/>
    <property type="evidence" value="ECO:0007669"/>
    <property type="project" value="TreeGrafter"/>
</dbReference>
<comment type="similarity">
    <text evidence="1">Belongs to the glycosyl hydrolase 25 family.</text>
</comment>
<dbReference type="PANTHER" id="PTHR23208">
    <property type="entry name" value="LYSOZYME PROTEIN"/>
    <property type="match status" value="1"/>
</dbReference>
<dbReference type="GO" id="GO:0003796">
    <property type="term" value="F:lysozyme activity"/>
    <property type="evidence" value="ECO:0007669"/>
    <property type="project" value="InterPro"/>
</dbReference>
<dbReference type="InterPro" id="IPR051595">
    <property type="entry name" value="GH25_Enzymes"/>
</dbReference>
<protein>
    <submittedName>
        <fullName evidence="5">Lysozyme</fullName>
    </submittedName>
</protein>
<organism evidence="4 5">
    <name type="scientific">Plectus sambesii</name>
    <dbReference type="NCBI Taxonomy" id="2011161"/>
    <lineage>
        <taxon>Eukaryota</taxon>
        <taxon>Metazoa</taxon>
        <taxon>Ecdysozoa</taxon>
        <taxon>Nematoda</taxon>
        <taxon>Chromadorea</taxon>
        <taxon>Plectida</taxon>
        <taxon>Plectina</taxon>
        <taxon>Plectoidea</taxon>
        <taxon>Plectidae</taxon>
        <taxon>Plectus</taxon>
    </lineage>
</organism>
<dbReference type="Pfam" id="PF01183">
    <property type="entry name" value="Glyco_hydro_25"/>
    <property type="match status" value="1"/>
</dbReference>
<dbReference type="PANTHER" id="PTHR23208:SF36">
    <property type="entry name" value="LYSOZYME-RELATED"/>
    <property type="match status" value="1"/>
</dbReference>
<keyword evidence="2 3" id="KW-0732">Signal</keyword>
<dbReference type="GO" id="GO:0016998">
    <property type="term" value="P:cell wall macromolecule catabolic process"/>
    <property type="evidence" value="ECO:0007669"/>
    <property type="project" value="InterPro"/>
</dbReference>
<evidence type="ECO:0000256" key="3">
    <source>
        <dbReference type="SAM" id="SignalP"/>
    </source>
</evidence>
<name>A0A914V936_9BILA</name>
<proteinExistence type="inferred from homology"/>
<accession>A0A914V936</accession>
<dbReference type="WBParaSite" id="PSAMB.scaffold1660size28936.g14310.t1">
    <property type="protein sequence ID" value="PSAMB.scaffold1660size28936.g14310.t1"/>
    <property type="gene ID" value="PSAMB.scaffold1660size28936.g14310"/>
</dbReference>
<sequence length="224" mass="24310">MRKTELSTPRLLLSLVGVAFVCSSARAAEGFDGIQSMSSTTFKCLKDHGLSFFIARVWESVGNYDMGGIANIKAARAAGWTSVDGYIFPCMSSSCAHPAAQVEATINKLKAEGAQINTLWLDIEIYHWPADHAANQASIKAMADQAAKMGVKCGIYSNNNNWASIVGIDWTGVSNLPLWWANYNGHHSMEGFVPFGGWKAPKIHQYSGDAHGACSVDMDQNWMA</sequence>
<dbReference type="GO" id="GO:0007165">
    <property type="term" value="P:signal transduction"/>
    <property type="evidence" value="ECO:0007669"/>
    <property type="project" value="TreeGrafter"/>
</dbReference>
<dbReference type="Proteomes" id="UP000887566">
    <property type="component" value="Unplaced"/>
</dbReference>
<dbReference type="InterPro" id="IPR002053">
    <property type="entry name" value="Glyco_hydro_25"/>
</dbReference>
<dbReference type="AlphaFoldDB" id="A0A914V936"/>
<evidence type="ECO:0000256" key="2">
    <source>
        <dbReference type="ARBA" id="ARBA00022729"/>
    </source>
</evidence>
<dbReference type="PROSITE" id="PS51904">
    <property type="entry name" value="GLYCOSYL_HYDROL_F25_2"/>
    <property type="match status" value="1"/>
</dbReference>
<evidence type="ECO:0000313" key="5">
    <source>
        <dbReference type="WBParaSite" id="PSAMB.scaffold1660size28936.g14310.t1"/>
    </source>
</evidence>
<dbReference type="CDD" id="cd06416">
    <property type="entry name" value="GH25_Lys1-like"/>
    <property type="match status" value="1"/>
</dbReference>